<accession>A0AAV7NHQ7</accession>
<evidence type="ECO:0000256" key="1">
    <source>
        <dbReference type="SAM" id="MobiDB-lite"/>
    </source>
</evidence>
<dbReference type="AlphaFoldDB" id="A0AAV7NHQ7"/>
<evidence type="ECO:0000313" key="3">
    <source>
        <dbReference type="Proteomes" id="UP001066276"/>
    </source>
</evidence>
<feature type="region of interest" description="Disordered" evidence="1">
    <location>
        <begin position="110"/>
        <end position="140"/>
    </location>
</feature>
<organism evidence="2 3">
    <name type="scientific">Pleurodeles waltl</name>
    <name type="common">Iberian ribbed newt</name>
    <dbReference type="NCBI Taxonomy" id="8319"/>
    <lineage>
        <taxon>Eukaryota</taxon>
        <taxon>Metazoa</taxon>
        <taxon>Chordata</taxon>
        <taxon>Craniata</taxon>
        <taxon>Vertebrata</taxon>
        <taxon>Euteleostomi</taxon>
        <taxon>Amphibia</taxon>
        <taxon>Batrachia</taxon>
        <taxon>Caudata</taxon>
        <taxon>Salamandroidea</taxon>
        <taxon>Salamandridae</taxon>
        <taxon>Pleurodelinae</taxon>
        <taxon>Pleurodeles</taxon>
    </lineage>
</organism>
<protein>
    <submittedName>
        <fullName evidence="2">Uncharacterized protein</fullName>
    </submittedName>
</protein>
<dbReference type="Proteomes" id="UP001066276">
    <property type="component" value="Chromosome 8"/>
</dbReference>
<keyword evidence="3" id="KW-1185">Reference proteome</keyword>
<sequence length="195" mass="20692">MGLQILCYFRGSHIRRCRGASGILAPDPFGASAAQTREEVMRRRLSSTSEVWAEAARGVRRGRRYTSRCGLRGPLLLSGACLVERHSGSPEEGTADRGEESAGATFLSPIKHHLSGPQAGANKLGTTRKGKPGSRGSENITLPDTIYSTKNRGQLRVKGGGRVSEKLSEGAGVSKEAKGVIPGSITKYFQAGVGR</sequence>
<proteinExistence type="predicted"/>
<comment type="caution">
    <text evidence="2">The sequence shown here is derived from an EMBL/GenBank/DDBJ whole genome shotgun (WGS) entry which is preliminary data.</text>
</comment>
<reference evidence="2" key="1">
    <citation type="journal article" date="2022" name="bioRxiv">
        <title>Sequencing and chromosome-scale assembly of the giantPleurodeles waltlgenome.</title>
        <authorList>
            <person name="Brown T."/>
            <person name="Elewa A."/>
            <person name="Iarovenko S."/>
            <person name="Subramanian E."/>
            <person name="Araus A.J."/>
            <person name="Petzold A."/>
            <person name="Susuki M."/>
            <person name="Suzuki K.-i.T."/>
            <person name="Hayashi T."/>
            <person name="Toyoda A."/>
            <person name="Oliveira C."/>
            <person name="Osipova E."/>
            <person name="Leigh N.D."/>
            <person name="Simon A."/>
            <person name="Yun M.H."/>
        </authorList>
    </citation>
    <scope>NUCLEOTIDE SEQUENCE</scope>
    <source>
        <strain evidence="2">20211129_DDA</strain>
        <tissue evidence="2">Liver</tissue>
    </source>
</reference>
<dbReference type="EMBL" id="JANPWB010000012">
    <property type="protein sequence ID" value="KAJ1115596.1"/>
    <property type="molecule type" value="Genomic_DNA"/>
</dbReference>
<evidence type="ECO:0000313" key="2">
    <source>
        <dbReference type="EMBL" id="KAJ1115596.1"/>
    </source>
</evidence>
<name>A0AAV7NHQ7_PLEWA</name>
<gene>
    <name evidence="2" type="ORF">NDU88_003818</name>
</gene>